<sequence length="158" mass="17182">MQIHLQAHRQIHAPATAAYALCIDAERFPSVFPGYGPISAVRAVVLDVDAPLAVGSTRRVYNADGSILSERVTALEAPSRHAYALTGFSAPFSWLVTLGEADWRITETAGVSDVTWRYTFTLTSPLAYPLCLPLLKLFMQGAMRRCLDAMAQALEGKA</sequence>
<dbReference type="eggNOG" id="COG3832">
    <property type="taxonomic scope" value="Bacteria"/>
</dbReference>
<dbReference type="Pfam" id="PF10604">
    <property type="entry name" value="Polyketide_cyc2"/>
    <property type="match status" value="1"/>
</dbReference>
<protein>
    <recommendedName>
        <fullName evidence="3">Polyketide cyclase</fullName>
    </recommendedName>
</protein>
<gene>
    <name evidence="1" type="ORF">N789_11805</name>
</gene>
<organism evidence="1 2">
    <name type="scientific">Arenimonas oryziterrae DSM 21050 = YC6267</name>
    <dbReference type="NCBI Taxonomy" id="1121015"/>
    <lineage>
        <taxon>Bacteria</taxon>
        <taxon>Pseudomonadati</taxon>
        <taxon>Pseudomonadota</taxon>
        <taxon>Gammaproteobacteria</taxon>
        <taxon>Lysobacterales</taxon>
        <taxon>Lysobacteraceae</taxon>
        <taxon>Arenimonas</taxon>
    </lineage>
</organism>
<dbReference type="STRING" id="1121015.GCA_000420545_02361"/>
<comment type="caution">
    <text evidence="1">The sequence shown here is derived from an EMBL/GenBank/DDBJ whole genome shotgun (WGS) entry which is preliminary data.</text>
</comment>
<keyword evidence="2" id="KW-1185">Reference proteome</keyword>
<evidence type="ECO:0000313" key="1">
    <source>
        <dbReference type="EMBL" id="KFN42808.1"/>
    </source>
</evidence>
<evidence type="ECO:0008006" key="3">
    <source>
        <dbReference type="Google" id="ProtNLM"/>
    </source>
</evidence>
<dbReference type="AlphaFoldDB" id="A0A091ARI5"/>
<dbReference type="InterPro" id="IPR019587">
    <property type="entry name" value="Polyketide_cyclase/dehydratase"/>
</dbReference>
<dbReference type="PATRIC" id="fig|1121015.4.peg.1834"/>
<dbReference type="InterPro" id="IPR023393">
    <property type="entry name" value="START-like_dom_sf"/>
</dbReference>
<dbReference type="EMBL" id="AVCI01000007">
    <property type="protein sequence ID" value="KFN42808.1"/>
    <property type="molecule type" value="Genomic_DNA"/>
</dbReference>
<dbReference type="Gene3D" id="3.30.530.20">
    <property type="match status" value="1"/>
</dbReference>
<accession>A0A091ARI5</accession>
<dbReference type="CDD" id="cd07821">
    <property type="entry name" value="PYR_PYL_RCAR_like"/>
    <property type="match status" value="1"/>
</dbReference>
<reference evidence="1 2" key="1">
    <citation type="submission" date="2013-09" db="EMBL/GenBank/DDBJ databases">
        <title>Genome sequencing of Arenimonas oryziterrae.</title>
        <authorList>
            <person name="Chen F."/>
            <person name="Wang G."/>
        </authorList>
    </citation>
    <scope>NUCLEOTIDE SEQUENCE [LARGE SCALE GENOMIC DNA]</scope>
    <source>
        <strain evidence="1 2">YC6267</strain>
    </source>
</reference>
<dbReference type="RefSeq" id="WP_022969962.1">
    <property type="nucleotide sequence ID" value="NZ_ATVD01000004.1"/>
</dbReference>
<name>A0A091ARI5_9GAMM</name>
<dbReference type="SUPFAM" id="SSF55961">
    <property type="entry name" value="Bet v1-like"/>
    <property type="match status" value="1"/>
</dbReference>
<evidence type="ECO:0000313" key="2">
    <source>
        <dbReference type="Proteomes" id="UP000029385"/>
    </source>
</evidence>
<dbReference type="Proteomes" id="UP000029385">
    <property type="component" value="Unassembled WGS sequence"/>
</dbReference>
<proteinExistence type="predicted"/>